<organism evidence="1 2">
    <name type="scientific">Setaria digitata</name>
    <dbReference type="NCBI Taxonomy" id="48799"/>
    <lineage>
        <taxon>Eukaryota</taxon>
        <taxon>Metazoa</taxon>
        <taxon>Ecdysozoa</taxon>
        <taxon>Nematoda</taxon>
        <taxon>Chromadorea</taxon>
        <taxon>Rhabditida</taxon>
        <taxon>Spirurina</taxon>
        <taxon>Spiruromorpha</taxon>
        <taxon>Filarioidea</taxon>
        <taxon>Setariidae</taxon>
        <taxon>Setaria</taxon>
    </lineage>
</organism>
<proteinExistence type="predicted"/>
<dbReference type="AlphaFoldDB" id="A0A915Q2F0"/>
<evidence type="ECO:0000313" key="1">
    <source>
        <dbReference type="Proteomes" id="UP000887581"/>
    </source>
</evidence>
<name>A0A915Q2F0_9BILA</name>
<dbReference type="WBParaSite" id="sdigi.contig481.g8581.t1">
    <property type="protein sequence ID" value="sdigi.contig481.g8581.t1"/>
    <property type="gene ID" value="sdigi.contig481.g8581"/>
</dbReference>
<evidence type="ECO:0000313" key="2">
    <source>
        <dbReference type="WBParaSite" id="sdigi.contig481.g8581.t1"/>
    </source>
</evidence>
<sequence length="291" mass="33859">MALTLPLHVAASVQRCCSNRAGTSSFADEIIELIVNRSSLFDIIKWQQISKGFQRATQKRLDMYTMIDIKVYNGLKQLRHKAGAESEYDWHPSLALMIMELEPNHLGIAIDSELKASNVTALLHLLFTLRRKVEQLFIDSPIIELLVAQINKEQINMLIEMVSLSRKMNRNATRGRQLKLTPLHRIYFPDVPFFPNLKKLSITSKANQLQHLSRLLGYAVSVDLLYHVEQMDLLCLKILVGNVWIRPTKFRLFRHLTRFRQWTEANMLGERYFQQFGTTRKRSRSLSYCLK</sequence>
<keyword evidence="1" id="KW-1185">Reference proteome</keyword>
<reference evidence="2" key="1">
    <citation type="submission" date="2022-11" db="UniProtKB">
        <authorList>
            <consortium name="WormBaseParasite"/>
        </authorList>
    </citation>
    <scope>IDENTIFICATION</scope>
</reference>
<accession>A0A915Q2F0</accession>
<dbReference type="Proteomes" id="UP000887581">
    <property type="component" value="Unplaced"/>
</dbReference>
<protein>
    <submittedName>
        <fullName evidence="2">FBD domain-containing protein</fullName>
    </submittedName>
</protein>